<dbReference type="Proteomes" id="UP000094296">
    <property type="component" value="Unassembled WGS sequence"/>
</dbReference>
<feature type="domain" description="Pyruvate flavodoxin/ferredoxin oxidoreductase pyrimidine binding" evidence="2">
    <location>
        <begin position="15"/>
        <end position="240"/>
    </location>
</feature>
<dbReference type="PANTHER" id="PTHR43088:SF1">
    <property type="entry name" value="SUBUNIT OF PYRUVATE:FLAVODOXIN OXIDOREDUCTASE"/>
    <property type="match status" value="1"/>
</dbReference>
<dbReference type="GO" id="GO:0016491">
    <property type="term" value="F:oxidoreductase activity"/>
    <property type="evidence" value="ECO:0007669"/>
    <property type="project" value="UniProtKB-KW"/>
</dbReference>
<dbReference type="OrthoDB" id="9794954at2"/>
<evidence type="ECO:0000259" key="3">
    <source>
        <dbReference type="Pfam" id="PF17147"/>
    </source>
</evidence>
<dbReference type="Gene3D" id="3.40.50.920">
    <property type="match status" value="1"/>
</dbReference>
<dbReference type="CDD" id="cd07034">
    <property type="entry name" value="TPP_PYR_PFOR_IOR-alpha_like"/>
    <property type="match status" value="1"/>
</dbReference>
<dbReference type="Pfam" id="PF01855">
    <property type="entry name" value="POR_N"/>
    <property type="match status" value="1"/>
</dbReference>
<evidence type="ECO:0000259" key="2">
    <source>
        <dbReference type="Pfam" id="PF01855"/>
    </source>
</evidence>
<feature type="domain" description="Pyruvate:ferredoxin oxidoreductase core" evidence="3">
    <location>
        <begin position="273"/>
        <end position="365"/>
    </location>
</feature>
<organism evidence="4 5">
    <name type="scientific">Desulfuribacillus alkaliarsenatis</name>
    <dbReference type="NCBI Taxonomy" id="766136"/>
    <lineage>
        <taxon>Bacteria</taxon>
        <taxon>Bacillati</taxon>
        <taxon>Bacillota</taxon>
        <taxon>Desulfuribacillia</taxon>
        <taxon>Desulfuribacillales</taxon>
        <taxon>Desulfuribacillaceae</taxon>
        <taxon>Desulfuribacillus</taxon>
    </lineage>
</organism>
<sequence>MKDIELIQGNEACVEAALKAGIDFYAGYPISPSTEITELFAQKLIPLGKKFIQMEDEIASMAAIIGASLTGKKVMTATSGPGFTLMQENIGFAAATETPCVVINVQRAGPSTGLPTTPAQGDMMQARWGSHGDYSIIALVPYSVRECFDLTVRAFNLAEKYRTPVIVLMDEIIGHMRENVKLPDTVNVVNRAKPVETPDDHIQYKNTEDLVPPMATLGTGYKFHVTGLTHDEQGFPTSNPTTIEKFITRINEKIHANYDDIVDVQEHDTEDSEYLFFCYGSAARSCYKAYKLAREQGIKVGIMRPRTIWPFPKKHLQGLKHSSIKKIIVPELNRGQIVREVEASVTGIEVIPVNKYNGELFTPQELLDVLKGVR</sequence>
<dbReference type="Gene3D" id="3.40.50.970">
    <property type="match status" value="1"/>
</dbReference>
<name>A0A1E5G7H2_9FIRM</name>
<dbReference type="InterPro" id="IPR009014">
    <property type="entry name" value="Transketo_C/PFOR_II"/>
</dbReference>
<dbReference type="InterPro" id="IPR033412">
    <property type="entry name" value="PFOR_II"/>
</dbReference>
<dbReference type="PANTHER" id="PTHR43088">
    <property type="entry name" value="SUBUNIT OF PYRUVATE:FLAVODOXIN OXIDOREDUCTASE-RELATED"/>
    <property type="match status" value="1"/>
</dbReference>
<evidence type="ECO:0000313" key="5">
    <source>
        <dbReference type="Proteomes" id="UP000094296"/>
    </source>
</evidence>
<evidence type="ECO:0000313" key="4">
    <source>
        <dbReference type="EMBL" id="OEF98684.1"/>
    </source>
</evidence>
<dbReference type="RefSeq" id="WP_069642176.1">
    <property type="nucleotide sequence ID" value="NZ_MIJE01000001.1"/>
</dbReference>
<evidence type="ECO:0000256" key="1">
    <source>
        <dbReference type="ARBA" id="ARBA00023002"/>
    </source>
</evidence>
<dbReference type="Pfam" id="PF17147">
    <property type="entry name" value="PFOR_II"/>
    <property type="match status" value="1"/>
</dbReference>
<dbReference type="NCBIfam" id="NF006412">
    <property type="entry name" value="PRK08659.1"/>
    <property type="match status" value="1"/>
</dbReference>
<accession>A0A1E5G7H2</accession>
<gene>
    <name evidence="4" type="ORF">BHF68_03215</name>
</gene>
<dbReference type="SUPFAM" id="SSF52922">
    <property type="entry name" value="TK C-terminal domain-like"/>
    <property type="match status" value="1"/>
</dbReference>
<dbReference type="AlphaFoldDB" id="A0A1E5G7H2"/>
<dbReference type="SUPFAM" id="SSF52518">
    <property type="entry name" value="Thiamin diphosphate-binding fold (THDP-binding)"/>
    <property type="match status" value="1"/>
</dbReference>
<keyword evidence="1" id="KW-0560">Oxidoreductase</keyword>
<keyword evidence="5" id="KW-1185">Reference proteome</keyword>
<dbReference type="InterPro" id="IPR002880">
    <property type="entry name" value="Pyrv_Fd/Flavodoxin_OxRdtase_N"/>
</dbReference>
<dbReference type="InterPro" id="IPR052368">
    <property type="entry name" value="2-oxoacid_oxidoreductase"/>
</dbReference>
<dbReference type="EMBL" id="MIJE01000001">
    <property type="protein sequence ID" value="OEF98684.1"/>
    <property type="molecule type" value="Genomic_DNA"/>
</dbReference>
<dbReference type="InterPro" id="IPR029061">
    <property type="entry name" value="THDP-binding"/>
</dbReference>
<reference evidence="4 5" key="1">
    <citation type="submission" date="2016-09" db="EMBL/GenBank/DDBJ databases">
        <title>Draft genome sequence for the type strain of Desulfuribacillus alkaliarsenatis AHT28, an obligately anaerobic, sulfidogenic bacterium isolated from Russian soda lake sediments.</title>
        <authorList>
            <person name="Abin C.A."/>
            <person name="Hollibaugh J.T."/>
        </authorList>
    </citation>
    <scope>NUCLEOTIDE SEQUENCE [LARGE SCALE GENOMIC DNA]</scope>
    <source>
        <strain evidence="4 5">AHT28</strain>
    </source>
</reference>
<dbReference type="STRING" id="766136.BHF68_03215"/>
<dbReference type="FunFam" id="3.40.50.970:FF:000022">
    <property type="entry name" value="2-oxoglutarate ferredoxin oxidoreductase alpha subunit"/>
    <property type="match status" value="1"/>
</dbReference>
<proteinExistence type="predicted"/>
<protein>
    <submittedName>
        <fullName evidence="4">2-oxoglutarate synthase subunit alpha</fullName>
    </submittedName>
</protein>
<comment type="caution">
    <text evidence="4">The sequence shown here is derived from an EMBL/GenBank/DDBJ whole genome shotgun (WGS) entry which is preliminary data.</text>
</comment>